<gene>
    <name evidence="1" type="ORF">OSTLU_42775</name>
</gene>
<name>A4S0X8_OSTLU</name>
<evidence type="ECO:0000313" key="1">
    <source>
        <dbReference type="EMBL" id="ABO97348.1"/>
    </source>
</evidence>
<dbReference type="EMBL" id="CP000588">
    <property type="protein sequence ID" value="ABO97348.1"/>
    <property type="molecule type" value="Genomic_DNA"/>
</dbReference>
<dbReference type="PANTHER" id="PTHR37204">
    <property type="entry name" value="TRANSMEMBRANE PROTEIN"/>
    <property type="match status" value="1"/>
</dbReference>
<organism evidence="1 2">
    <name type="scientific">Ostreococcus lucimarinus (strain CCE9901)</name>
    <dbReference type="NCBI Taxonomy" id="436017"/>
    <lineage>
        <taxon>Eukaryota</taxon>
        <taxon>Viridiplantae</taxon>
        <taxon>Chlorophyta</taxon>
        <taxon>Mamiellophyceae</taxon>
        <taxon>Mamiellales</taxon>
        <taxon>Bathycoccaceae</taxon>
        <taxon>Ostreococcus</taxon>
    </lineage>
</organism>
<protein>
    <submittedName>
        <fullName evidence="1">Uncharacterized protein</fullName>
    </submittedName>
</protein>
<reference evidence="1 2" key="1">
    <citation type="journal article" date="2007" name="Proc. Natl. Acad. Sci. U.S.A.">
        <title>The tiny eukaryote Ostreococcus provides genomic insights into the paradox of plankton speciation.</title>
        <authorList>
            <person name="Palenik B."/>
            <person name="Grimwood J."/>
            <person name="Aerts A."/>
            <person name="Rouze P."/>
            <person name="Salamov A."/>
            <person name="Putnam N."/>
            <person name="Dupont C."/>
            <person name="Jorgensen R."/>
            <person name="Derelle E."/>
            <person name="Rombauts S."/>
            <person name="Zhou K."/>
            <person name="Otillar R."/>
            <person name="Merchant S.S."/>
            <person name="Podell S."/>
            <person name="Gaasterland T."/>
            <person name="Napoli C."/>
            <person name="Gendler K."/>
            <person name="Manuell A."/>
            <person name="Tai V."/>
            <person name="Vallon O."/>
            <person name="Piganeau G."/>
            <person name="Jancek S."/>
            <person name="Heijde M."/>
            <person name="Jabbari K."/>
            <person name="Bowler C."/>
            <person name="Lohr M."/>
            <person name="Robbens S."/>
            <person name="Werner G."/>
            <person name="Dubchak I."/>
            <person name="Pazour G.J."/>
            <person name="Ren Q."/>
            <person name="Paulsen I."/>
            <person name="Delwiche C."/>
            <person name="Schmutz J."/>
            <person name="Rokhsar D."/>
            <person name="Van de Peer Y."/>
            <person name="Moreau H."/>
            <person name="Grigoriev I.V."/>
        </authorList>
    </citation>
    <scope>NUCLEOTIDE SEQUENCE [LARGE SCALE GENOMIC DNA]</scope>
    <source>
        <strain evidence="1 2">CCE9901</strain>
    </source>
</reference>
<dbReference type="eggNOG" id="ENOG502QQ1I">
    <property type="taxonomic scope" value="Eukaryota"/>
</dbReference>
<dbReference type="PANTHER" id="PTHR37204:SF1">
    <property type="entry name" value="TRANSMEMBRANE PROTEIN"/>
    <property type="match status" value="1"/>
</dbReference>
<sequence length="258" mass="28543">MGRTARERGIEVFGARDGRSAATQGLRLDDMFKIGVDGKISPNLMVLEVPVRAIVIPFPVGAVSQILHQGTVKHLRRFGFVDETNVYLQNPEMFHFSVFHASHHLEEHAVSEVGFREEVSAIRSVTRKFCPIRAVLERVTVTSGGVVVAGWNVERTSLGEPSDLRARLREVLPRAPTKQLVSDAFILHTTLARLVRPPDGTVAETLADAMSRDLTDEFCGLELTLDRAWFVSEHHKLALALKGAVDKLDMPFDCHSSG</sequence>
<dbReference type="OrthoDB" id="498745at2759"/>
<dbReference type="HOGENOM" id="CLU_069933_0_0_1"/>
<dbReference type="GeneID" id="5003355"/>
<accession>A4S0X8</accession>
<dbReference type="Proteomes" id="UP000001568">
    <property type="component" value="Chromosome 8"/>
</dbReference>
<proteinExistence type="predicted"/>
<dbReference type="Gramene" id="ABO97348">
    <property type="protein sequence ID" value="ABO97348"/>
    <property type="gene ID" value="OSTLU_42775"/>
</dbReference>
<dbReference type="KEGG" id="olu:OSTLU_42775"/>
<keyword evidence="2" id="KW-1185">Reference proteome</keyword>
<dbReference type="RefSeq" id="XP_001419055.1">
    <property type="nucleotide sequence ID" value="XM_001419018.1"/>
</dbReference>
<dbReference type="OMA" id="IYHFSMF"/>
<evidence type="ECO:0000313" key="2">
    <source>
        <dbReference type="Proteomes" id="UP000001568"/>
    </source>
</evidence>
<dbReference type="AlphaFoldDB" id="A4S0X8"/>
<dbReference type="STRING" id="436017.A4S0X8"/>